<keyword evidence="3" id="KW-1185">Reference proteome</keyword>
<dbReference type="InterPro" id="IPR007139">
    <property type="entry name" value="DUF349"/>
</dbReference>
<dbReference type="Proteomes" id="UP001165678">
    <property type="component" value="Unassembled WGS sequence"/>
</dbReference>
<comment type="caution">
    <text evidence="2">The sequence shown here is derived from an EMBL/GenBank/DDBJ whole genome shotgun (WGS) entry which is preliminary data.</text>
</comment>
<dbReference type="Pfam" id="PF03993">
    <property type="entry name" value="DUF349"/>
    <property type="match status" value="3"/>
</dbReference>
<evidence type="ECO:0000256" key="1">
    <source>
        <dbReference type="SAM" id="Coils"/>
    </source>
</evidence>
<dbReference type="SUPFAM" id="SSF48371">
    <property type="entry name" value="ARM repeat"/>
    <property type="match status" value="1"/>
</dbReference>
<dbReference type="InterPro" id="IPR016024">
    <property type="entry name" value="ARM-type_fold"/>
</dbReference>
<keyword evidence="1" id="KW-0175">Coiled coil</keyword>
<dbReference type="EMBL" id="JAPIVE010000003">
    <property type="protein sequence ID" value="MCX2525053.1"/>
    <property type="molecule type" value="Genomic_DNA"/>
</dbReference>
<dbReference type="RefSeq" id="WP_265896644.1">
    <property type="nucleotide sequence ID" value="NZ_JAPIVE010000003.1"/>
</dbReference>
<evidence type="ECO:0000313" key="2">
    <source>
        <dbReference type="EMBL" id="MCX2525053.1"/>
    </source>
</evidence>
<proteinExistence type="predicted"/>
<organism evidence="2 3">
    <name type="scientific">Larsenimonas rhizosphaerae</name>
    <dbReference type="NCBI Taxonomy" id="2944682"/>
    <lineage>
        <taxon>Bacteria</taxon>
        <taxon>Pseudomonadati</taxon>
        <taxon>Pseudomonadota</taxon>
        <taxon>Gammaproteobacteria</taxon>
        <taxon>Oceanospirillales</taxon>
        <taxon>Halomonadaceae</taxon>
        <taxon>Larsenimonas</taxon>
    </lineage>
</organism>
<name>A0AA42CYD4_9GAMM</name>
<accession>A0AA42CYD4</accession>
<reference evidence="2" key="1">
    <citation type="submission" date="2022-11" db="EMBL/GenBank/DDBJ databases">
        <title>Larsenimonas rhizosphaerae sp. nov., isolated from a tidal mudflat.</title>
        <authorList>
            <person name="Lee S.D."/>
            <person name="Kim I.S."/>
        </authorList>
    </citation>
    <scope>NUCLEOTIDE SEQUENCE</scope>
    <source>
        <strain evidence="2">GH2-1</strain>
    </source>
</reference>
<feature type="coiled-coil region" evidence="1">
    <location>
        <begin position="178"/>
        <end position="208"/>
    </location>
</feature>
<dbReference type="AlphaFoldDB" id="A0AA42CYD4"/>
<sequence length="924" mass="107893">MLGFFNRFFAPAWRHPDPQRRRQAIDSLDPQQDRETLTALLNDDNAQVRDAALFRLDDPELMLARLDKQQNDVIQTRLIKHLNGTSAHPLPIEKRKQLLELISEQALLKAVASNADNQQLRLAALARIRDEKCLIEQACQNRIAAVRHAAAERVESDEGLEQLVRQSTRDRHIVRYARDRLNQRQQDAQEVQRRHEQREALIASLEKHATAPWDALYEHRHRHFLKEWDTMASEAGEEQVLRFQNAHQRCEQVIRHHHAELLAAQEHEQALNREREDRAAVVEALENALTHLKGEAHPRRQDIDSLLALRRLQAERWGYLSEHNSPTPERQARYHSALVIIDQLVDAWQLLDDHRADIEQALDEQDMGELARLRGLVHWPADYPLPLLMREVDTALETHQSLKQTRDDTRSREDSQRLEQQLDELDKLLTDGELQSATRLFDALNHRFGRLSDADRHRHNATVKRLRARLAELRDWRSFVASPKREHLCTAMEELAEQPMADVNKDQRHRQLVNEWRLLGNAAATRELSQRFRTASDRIRSSLADYYTQLGQQREENRAFCEALCTQLEELIAHADQRADPDALRTIRNKAREEWRQHTPLPRQHVDALKHRFGLALQSVQALIDQQAHHIAEQKRTLAEQAEALLVDTRDIEQRTREAKDLQQQWRSLGRAPKGEEQRLWKQFRQACDQLFAWRDDERKTRRNEQDSHLDDLQTLIDRIDNWHPNHASDAETLDQAEAEFNTFEPLPRGRRSEGMRKRWRGIVRQRRDELHSLAHDVLKQRWHAWRPLFDAHVSADDAALADQGIEDVSLVNGTDLDSDARQAHQHRNLQRRQPVRVEDDTLQRLRVHLALMANAPIDDSDNDRRLDIQVARLNDNVGQIHSLSEEFARWLCSLLATGPVSHAQWEALHPELDALIGRLDFED</sequence>
<protein>
    <submittedName>
        <fullName evidence="2">DUF349 domain-containing protein</fullName>
    </submittedName>
</protein>
<evidence type="ECO:0000313" key="3">
    <source>
        <dbReference type="Proteomes" id="UP001165678"/>
    </source>
</evidence>
<gene>
    <name evidence="2" type="ORF">OQ287_12440</name>
</gene>